<dbReference type="Proteomes" id="UP000324800">
    <property type="component" value="Unassembled WGS sequence"/>
</dbReference>
<protein>
    <submittedName>
        <fullName evidence="1">Uncharacterized protein</fullName>
    </submittedName>
</protein>
<proteinExistence type="predicted"/>
<reference evidence="1 2" key="1">
    <citation type="submission" date="2019-03" db="EMBL/GenBank/DDBJ databases">
        <title>Single cell metagenomics reveals metabolic interactions within the superorganism composed of flagellate Streblomastix strix and complex community of Bacteroidetes bacteria on its surface.</title>
        <authorList>
            <person name="Treitli S.C."/>
            <person name="Kolisko M."/>
            <person name="Husnik F."/>
            <person name="Keeling P."/>
            <person name="Hampl V."/>
        </authorList>
    </citation>
    <scope>NUCLEOTIDE SEQUENCE [LARGE SCALE GENOMIC DNA]</scope>
    <source>
        <strain evidence="1">ST1C</strain>
    </source>
</reference>
<sequence length="66" mass="7377">MTCPSSSATVLSSTHVLSTEILERTHGVISLSIINRLEPELFPLYIRSSLTWISDSISITRLDLQF</sequence>
<evidence type="ECO:0000313" key="1">
    <source>
        <dbReference type="EMBL" id="KAA6356604.1"/>
    </source>
</evidence>
<comment type="caution">
    <text evidence="1">The sequence shown here is derived from an EMBL/GenBank/DDBJ whole genome shotgun (WGS) entry which is preliminary data.</text>
</comment>
<dbReference type="AlphaFoldDB" id="A0A5J4TDW0"/>
<gene>
    <name evidence="1" type="ORF">EZS28_047869</name>
</gene>
<evidence type="ECO:0000313" key="2">
    <source>
        <dbReference type="Proteomes" id="UP000324800"/>
    </source>
</evidence>
<name>A0A5J4TDW0_9EUKA</name>
<accession>A0A5J4TDW0</accession>
<dbReference type="EMBL" id="SNRW01032707">
    <property type="protein sequence ID" value="KAA6356604.1"/>
    <property type="molecule type" value="Genomic_DNA"/>
</dbReference>
<organism evidence="1 2">
    <name type="scientific">Streblomastix strix</name>
    <dbReference type="NCBI Taxonomy" id="222440"/>
    <lineage>
        <taxon>Eukaryota</taxon>
        <taxon>Metamonada</taxon>
        <taxon>Preaxostyla</taxon>
        <taxon>Oxymonadida</taxon>
        <taxon>Streblomastigidae</taxon>
        <taxon>Streblomastix</taxon>
    </lineage>
</organism>